<dbReference type="InterPro" id="IPR011527">
    <property type="entry name" value="ABC1_TM_dom"/>
</dbReference>
<keyword evidence="2" id="KW-0813">Transport</keyword>
<dbReference type="CDD" id="cd03254">
    <property type="entry name" value="ABCC_Glucan_exporter_like"/>
    <property type="match status" value="1"/>
</dbReference>
<dbReference type="PROSITE" id="PS00211">
    <property type="entry name" value="ABC_TRANSPORTER_1"/>
    <property type="match status" value="1"/>
</dbReference>
<dbReference type="InterPro" id="IPR017871">
    <property type="entry name" value="ABC_transporter-like_CS"/>
</dbReference>
<keyword evidence="14" id="KW-1185">Reference proteome</keyword>
<accession>A0A7Z2B678</accession>
<dbReference type="Pfam" id="PF00664">
    <property type="entry name" value="ABC_membrane"/>
    <property type="match status" value="1"/>
</dbReference>
<keyword evidence="4 9" id="KW-0812">Transmembrane</keyword>
<dbReference type="SUPFAM" id="SSF90123">
    <property type="entry name" value="ABC transporter transmembrane region"/>
    <property type="match status" value="1"/>
</dbReference>
<dbReference type="Gene3D" id="1.20.1560.10">
    <property type="entry name" value="ABC transporter type 1, transmembrane domain"/>
    <property type="match status" value="1"/>
</dbReference>
<reference evidence="12 14" key="2">
    <citation type="journal article" date="2020" name="Int. J. Syst. Evol. Microbiol.">
        <title>Vagococcus xieshaowenii sp. nov., isolated from snow finch (Montifringilla taczanowskii) cloacal content.</title>
        <authorList>
            <person name="Ge Y."/>
            <person name="Yang J."/>
            <person name="Lai X.H."/>
            <person name="Zhang G."/>
            <person name="Jin D."/>
            <person name="Lu S."/>
            <person name="Wang B."/>
            <person name="Huang Y."/>
            <person name="Huang Y."/>
            <person name="Ren Z."/>
            <person name="Zhang X."/>
            <person name="Xu J."/>
        </authorList>
    </citation>
    <scope>NUCLEOTIDE SEQUENCE [LARGE SCALE GENOMIC DNA]</scope>
    <source>
        <strain evidence="12">Personal::cf-49</strain>
        <strain evidence="14">personal::cf-49</strain>
    </source>
</reference>
<dbReference type="EMBL" id="CP038865">
    <property type="protein sequence ID" value="QCA29300.1"/>
    <property type="molecule type" value="Genomic_DNA"/>
</dbReference>
<feature type="transmembrane region" description="Helical" evidence="9">
    <location>
        <begin position="255"/>
        <end position="276"/>
    </location>
</feature>
<evidence type="ECO:0000313" key="14">
    <source>
        <dbReference type="Proteomes" id="UP000296883"/>
    </source>
</evidence>
<dbReference type="Proteomes" id="UP000297725">
    <property type="component" value="Unassembled WGS sequence"/>
</dbReference>
<dbReference type="InterPro" id="IPR003439">
    <property type="entry name" value="ABC_transporter-like_ATP-bd"/>
</dbReference>
<dbReference type="GO" id="GO:0015421">
    <property type="term" value="F:ABC-type oligopeptide transporter activity"/>
    <property type="evidence" value="ECO:0007669"/>
    <property type="project" value="TreeGrafter"/>
</dbReference>
<sequence>MANTLNSLKRLWSYLRLYKVGFFLAILCEVTATIINALFPVVVGLPTTRIAQNIAQKQAIDFDYIVKILLVITFMSFICNVCYFGSNALMSRVVQRSMRDLRRDISHKINRLPVAYFDTHQRGDILSRMTNDVDSLTNALQQSLLRIISAAIGMVSAIFMMFKINPKLAWLAMLMIPASIIISKVIVNKSQQYFKAQQAALGDLNSYVQENMTGFAVLKLFGREKDNYEKFKVTSHKLSEYGFKSSFISGLMMPLVQLTAYLVYIVVAVLGGFLVISKTITLGNLQAFIQYVWQLNQPMGQVTQLSAVIQGATASTKRIFEVLDESEEQELSDVSALADNIQGAVSFENVSFSYEPNKPLIENLNFDVTPGQMVAIVGPTGAGKTTLINLLMRFYDVTGGAIKIDGVDTKDMKREDVRSLFGMVLQDAWLYHDTIMENIRFGKLDATDYEVVDAAKAANVDHFIRTMPEGYKMKIDEEADNVSLGQKQLLTIARALLSDPKILILDEATSSVDTRLELLIQKAMQKVMQGRTSFVIAHRLSTIKEADLILVMDQGTIIEKGTHDQLLAQNGFYKKLYNSQFADGKE</sequence>
<keyword evidence="5" id="KW-0547">Nucleotide-binding</keyword>
<feature type="domain" description="ABC transmembrane type-1" evidence="11">
    <location>
        <begin position="23"/>
        <end position="311"/>
    </location>
</feature>
<evidence type="ECO:0000256" key="7">
    <source>
        <dbReference type="ARBA" id="ARBA00022989"/>
    </source>
</evidence>
<evidence type="ECO:0000256" key="6">
    <source>
        <dbReference type="ARBA" id="ARBA00022840"/>
    </source>
</evidence>
<reference evidence="13 15" key="1">
    <citation type="submission" date="2019-03" db="EMBL/GenBank/DDBJ databases">
        <title>Vagococcus sp. was isolated fron gut of Carduelis flavirostris.</title>
        <authorList>
            <person name="Ge Y."/>
        </authorList>
    </citation>
    <scope>NUCLEOTIDE SEQUENCE [LARGE SCALE GENOMIC DNA]</scope>
    <source>
        <strain evidence="13 15">CF-210</strain>
    </source>
</reference>
<protein>
    <submittedName>
        <fullName evidence="12">ABC transporter ATP-binding protein</fullName>
    </submittedName>
</protein>
<dbReference type="PANTHER" id="PTHR43394">
    <property type="entry name" value="ATP-DEPENDENT PERMEASE MDL1, MITOCHONDRIAL"/>
    <property type="match status" value="1"/>
</dbReference>
<evidence type="ECO:0000256" key="5">
    <source>
        <dbReference type="ARBA" id="ARBA00022741"/>
    </source>
</evidence>
<keyword evidence="7 9" id="KW-1133">Transmembrane helix</keyword>
<evidence type="ECO:0000256" key="3">
    <source>
        <dbReference type="ARBA" id="ARBA00022475"/>
    </source>
</evidence>
<keyword evidence="3" id="KW-1003">Cell membrane</keyword>
<keyword evidence="8 9" id="KW-0472">Membrane</keyword>
<dbReference type="GO" id="GO:0005886">
    <property type="term" value="C:plasma membrane"/>
    <property type="evidence" value="ECO:0007669"/>
    <property type="project" value="UniProtKB-SubCell"/>
</dbReference>
<dbReference type="InterPro" id="IPR027417">
    <property type="entry name" value="P-loop_NTPase"/>
</dbReference>
<dbReference type="CDD" id="cd18547">
    <property type="entry name" value="ABC_6TM_Tm288_like"/>
    <property type="match status" value="1"/>
</dbReference>
<dbReference type="AlphaFoldDB" id="A0A4Z0DAV9"/>
<organism evidence="12 14">
    <name type="scientific">Vagococcus xieshaowenii</name>
    <dbReference type="NCBI Taxonomy" id="2562451"/>
    <lineage>
        <taxon>Bacteria</taxon>
        <taxon>Bacillati</taxon>
        <taxon>Bacillota</taxon>
        <taxon>Bacilli</taxon>
        <taxon>Lactobacillales</taxon>
        <taxon>Enterococcaceae</taxon>
        <taxon>Vagococcus</taxon>
    </lineage>
</organism>
<dbReference type="InterPro" id="IPR039421">
    <property type="entry name" value="Type_1_exporter"/>
</dbReference>
<evidence type="ECO:0000256" key="1">
    <source>
        <dbReference type="ARBA" id="ARBA00004651"/>
    </source>
</evidence>
<evidence type="ECO:0000256" key="4">
    <source>
        <dbReference type="ARBA" id="ARBA00022692"/>
    </source>
</evidence>
<dbReference type="InterPro" id="IPR003593">
    <property type="entry name" value="AAA+_ATPase"/>
</dbReference>
<dbReference type="SMART" id="SM00382">
    <property type="entry name" value="AAA"/>
    <property type="match status" value="1"/>
</dbReference>
<dbReference type="Proteomes" id="UP000296883">
    <property type="component" value="Chromosome"/>
</dbReference>
<dbReference type="PROSITE" id="PS50929">
    <property type="entry name" value="ABC_TM1F"/>
    <property type="match status" value="1"/>
</dbReference>
<dbReference type="KEGG" id="vac:E4Z98_08210"/>
<dbReference type="GO" id="GO:0016887">
    <property type="term" value="F:ATP hydrolysis activity"/>
    <property type="evidence" value="ECO:0007669"/>
    <property type="project" value="InterPro"/>
</dbReference>
<dbReference type="SUPFAM" id="SSF52540">
    <property type="entry name" value="P-loop containing nucleoside triphosphate hydrolases"/>
    <property type="match status" value="1"/>
</dbReference>
<feature type="transmembrane region" description="Helical" evidence="9">
    <location>
        <begin position="20"/>
        <end position="44"/>
    </location>
</feature>
<evidence type="ECO:0000313" key="13">
    <source>
        <dbReference type="EMBL" id="TFZ42005.1"/>
    </source>
</evidence>
<proteinExistence type="predicted"/>
<dbReference type="OrthoDB" id="9770415at2"/>
<dbReference type="FunFam" id="3.40.50.300:FF:000287">
    <property type="entry name" value="Multidrug ABC transporter ATP-binding protein"/>
    <property type="match status" value="1"/>
</dbReference>
<comment type="subcellular location">
    <subcellularLocation>
        <location evidence="1">Cell membrane</location>
        <topology evidence="1">Multi-pass membrane protein</topology>
    </subcellularLocation>
</comment>
<dbReference type="FunFam" id="1.20.1560.10:FF:000011">
    <property type="entry name" value="Multidrug ABC transporter ATP-binding protein"/>
    <property type="match status" value="1"/>
</dbReference>
<keyword evidence="6 12" id="KW-0067">ATP-binding</keyword>
<dbReference type="PANTHER" id="PTHR43394:SF1">
    <property type="entry name" value="ATP-BINDING CASSETTE SUB-FAMILY B MEMBER 10, MITOCHONDRIAL"/>
    <property type="match status" value="1"/>
</dbReference>
<evidence type="ECO:0000259" key="11">
    <source>
        <dbReference type="PROSITE" id="PS50929"/>
    </source>
</evidence>
<evidence type="ECO:0000313" key="12">
    <source>
        <dbReference type="EMBL" id="QCA29300.1"/>
    </source>
</evidence>
<evidence type="ECO:0000256" key="9">
    <source>
        <dbReference type="SAM" id="Phobius"/>
    </source>
</evidence>
<dbReference type="EMBL" id="SRHU01000015">
    <property type="protein sequence ID" value="TFZ42005.1"/>
    <property type="molecule type" value="Genomic_DNA"/>
</dbReference>
<gene>
    <name evidence="13" type="ORF">E4031_04295</name>
    <name evidence="12" type="ORF">E4Z98_08210</name>
</gene>
<feature type="transmembrane region" description="Helical" evidence="9">
    <location>
        <begin position="168"/>
        <end position="187"/>
    </location>
</feature>
<evidence type="ECO:0000259" key="10">
    <source>
        <dbReference type="PROSITE" id="PS50893"/>
    </source>
</evidence>
<dbReference type="RefSeq" id="WP_135254235.1">
    <property type="nucleotide sequence ID" value="NZ_CP038865.1"/>
</dbReference>
<dbReference type="PROSITE" id="PS50893">
    <property type="entry name" value="ABC_TRANSPORTER_2"/>
    <property type="match status" value="1"/>
</dbReference>
<evidence type="ECO:0000256" key="2">
    <source>
        <dbReference type="ARBA" id="ARBA00022448"/>
    </source>
</evidence>
<evidence type="ECO:0000313" key="15">
    <source>
        <dbReference type="Proteomes" id="UP000297725"/>
    </source>
</evidence>
<name>A0A4Z0DAV9_9ENTE</name>
<feature type="transmembrane region" description="Helical" evidence="9">
    <location>
        <begin position="144"/>
        <end position="162"/>
    </location>
</feature>
<dbReference type="Gene3D" id="3.40.50.300">
    <property type="entry name" value="P-loop containing nucleotide triphosphate hydrolases"/>
    <property type="match status" value="1"/>
</dbReference>
<accession>A0A4Z0DAV9</accession>
<dbReference type="Pfam" id="PF00005">
    <property type="entry name" value="ABC_tran"/>
    <property type="match status" value="1"/>
</dbReference>
<feature type="transmembrane region" description="Helical" evidence="9">
    <location>
        <begin position="64"/>
        <end position="89"/>
    </location>
</feature>
<feature type="domain" description="ABC transporter" evidence="10">
    <location>
        <begin position="345"/>
        <end position="579"/>
    </location>
</feature>
<dbReference type="GO" id="GO:0005524">
    <property type="term" value="F:ATP binding"/>
    <property type="evidence" value="ECO:0007669"/>
    <property type="project" value="UniProtKB-KW"/>
</dbReference>
<evidence type="ECO:0000256" key="8">
    <source>
        <dbReference type="ARBA" id="ARBA00023136"/>
    </source>
</evidence>
<dbReference type="InterPro" id="IPR036640">
    <property type="entry name" value="ABC1_TM_sf"/>
</dbReference>